<dbReference type="AlphaFoldDB" id="A0AAW1U582"/>
<evidence type="ECO:0000313" key="2">
    <source>
        <dbReference type="Proteomes" id="UP001431783"/>
    </source>
</evidence>
<comment type="caution">
    <text evidence="1">The sequence shown here is derived from an EMBL/GenBank/DDBJ whole genome shotgun (WGS) entry which is preliminary data.</text>
</comment>
<sequence length="112" mass="12654">MVIMCPKDALTLIKKNEYVINISALDSIAEILFALYIQICLHRKLIKLKSVEYSSFAFSLRNVKVSKDTLVCKEGQVLLRGVCRNLATNNPCPEDFELIRGDCRAVIHTPNN</sequence>
<name>A0AAW1U582_9CUCU</name>
<accession>A0AAW1U582</accession>
<dbReference type="EMBL" id="JARQZJ010000034">
    <property type="protein sequence ID" value="KAK9875827.1"/>
    <property type="molecule type" value="Genomic_DNA"/>
</dbReference>
<reference evidence="1 2" key="1">
    <citation type="submission" date="2023-03" db="EMBL/GenBank/DDBJ databases">
        <title>Genome insight into feeding habits of ladybird beetles.</title>
        <authorList>
            <person name="Li H.-S."/>
            <person name="Huang Y.-H."/>
            <person name="Pang H."/>
        </authorList>
    </citation>
    <scope>NUCLEOTIDE SEQUENCE [LARGE SCALE GENOMIC DNA]</scope>
    <source>
        <strain evidence="1">SYSU_2023b</strain>
        <tissue evidence="1">Whole body</tissue>
    </source>
</reference>
<protein>
    <submittedName>
        <fullName evidence="1">Uncharacterized protein</fullName>
    </submittedName>
</protein>
<keyword evidence="2" id="KW-1185">Reference proteome</keyword>
<organism evidence="1 2">
    <name type="scientific">Henosepilachna vigintioctopunctata</name>
    <dbReference type="NCBI Taxonomy" id="420089"/>
    <lineage>
        <taxon>Eukaryota</taxon>
        <taxon>Metazoa</taxon>
        <taxon>Ecdysozoa</taxon>
        <taxon>Arthropoda</taxon>
        <taxon>Hexapoda</taxon>
        <taxon>Insecta</taxon>
        <taxon>Pterygota</taxon>
        <taxon>Neoptera</taxon>
        <taxon>Endopterygota</taxon>
        <taxon>Coleoptera</taxon>
        <taxon>Polyphaga</taxon>
        <taxon>Cucujiformia</taxon>
        <taxon>Coccinelloidea</taxon>
        <taxon>Coccinellidae</taxon>
        <taxon>Epilachninae</taxon>
        <taxon>Epilachnini</taxon>
        <taxon>Henosepilachna</taxon>
    </lineage>
</organism>
<dbReference type="Proteomes" id="UP001431783">
    <property type="component" value="Unassembled WGS sequence"/>
</dbReference>
<proteinExistence type="predicted"/>
<evidence type="ECO:0000313" key="1">
    <source>
        <dbReference type="EMBL" id="KAK9875827.1"/>
    </source>
</evidence>
<gene>
    <name evidence="1" type="ORF">WA026_009612</name>
</gene>